<protein>
    <submittedName>
        <fullName evidence="2">Uncharacterized protein</fullName>
    </submittedName>
</protein>
<dbReference type="AlphaFoldDB" id="A0A7J7FES5"/>
<dbReference type="Proteomes" id="UP000551758">
    <property type="component" value="Unassembled WGS sequence"/>
</dbReference>
<name>A0A7J7FES5_DICBM</name>
<keyword evidence="3" id="KW-1185">Reference proteome</keyword>
<evidence type="ECO:0000313" key="2">
    <source>
        <dbReference type="EMBL" id="KAF5926461.1"/>
    </source>
</evidence>
<accession>A0A7J7FES5</accession>
<feature type="compositionally biased region" description="Basic and acidic residues" evidence="1">
    <location>
        <begin position="81"/>
        <end position="92"/>
    </location>
</feature>
<dbReference type="EMBL" id="JACDTQ010000751">
    <property type="protein sequence ID" value="KAF5926461.1"/>
    <property type="molecule type" value="Genomic_DNA"/>
</dbReference>
<evidence type="ECO:0000256" key="1">
    <source>
        <dbReference type="SAM" id="MobiDB-lite"/>
    </source>
</evidence>
<evidence type="ECO:0000313" key="3">
    <source>
        <dbReference type="Proteomes" id="UP000551758"/>
    </source>
</evidence>
<reference evidence="2 3" key="1">
    <citation type="journal article" date="2020" name="Mol. Biol. Evol.">
        <title>Interspecific Gene Flow and the Evolution of Specialization in Black and White Rhinoceros.</title>
        <authorList>
            <person name="Moodley Y."/>
            <person name="Westbury M.V."/>
            <person name="Russo I.M."/>
            <person name="Gopalakrishnan S."/>
            <person name="Rakotoarivelo A."/>
            <person name="Olsen R.A."/>
            <person name="Prost S."/>
            <person name="Tunstall T."/>
            <person name="Ryder O.A."/>
            <person name="Dalen L."/>
            <person name="Bruford M.W."/>
        </authorList>
    </citation>
    <scope>NUCLEOTIDE SEQUENCE [LARGE SCALE GENOMIC DNA]</scope>
    <source>
        <strain evidence="2">SBR-YM</strain>
        <tissue evidence="2">Skin</tissue>
    </source>
</reference>
<gene>
    <name evidence="2" type="ORF">HPG69_013766</name>
</gene>
<feature type="region of interest" description="Disordered" evidence="1">
    <location>
        <begin position="72"/>
        <end position="104"/>
    </location>
</feature>
<proteinExistence type="predicted"/>
<organism evidence="2 3">
    <name type="scientific">Diceros bicornis minor</name>
    <name type="common">South-central black rhinoceros</name>
    <dbReference type="NCBI Taxonomy" id="77932"/>
    <lineage>
        <taxon>Eukaryota</taxon>
        <taxon>Metazoa</taxon>
        <taxon>Chordata</taxon>
        <taxon>Craniata</taxon>
        <taxon>Vertebrata</taxon>
        <taxon>Euteleostomi</taxon>
        <taxon>Mammalia</taxon>
        <taxon>Eutheria</taxon>
        <taxon>Laurasiatheria</taxon>
        <taxon>Perissodactyla</taxon>
        <taxon>Rhinocerotidae</taxon>
        <taxon>Diceros</taxon>
    </lineage>
</organism>
<comment type="caution">
    <text evidence="2">The sequence shown here is derived from an EMBL/GenBank/DDBJ whole genome shotgun (WGS) entry which is preliminary data.</text>
</comment>
<sequence>MFSISYVGKTLVTRTQGTKIAADDFKAVFLKKFKLITEDVLGKNCLAIVLLQNITIRFRRPWVCQSWKKQLQGAPGNEIGAKVDRADGHEPLVQESVENSDIQW</sequence>